<dbReference type="GO" id="GO:0006108">
    <property type="term" value="P:malate metabolic process"/>
    <property type="evidence" value="ECO:0007669"/>
    <property type="project" value="InterPro"/>
</dbReference>
<name>A0A9D3N3D5_9TELE</name>
<dbReference type="OrthoDB" id="1510206at2759"/>
<evidence type="ECO:0000313" key="4">
    <source>
        <dbReference type="EMBL" id="KAG7315608.1"/>
    </source>
</evidence>
<dbReference type="FunFam" id="3.40.50.720:FF:000144">
    <property type="entry name" value="Malate dehydrogenase [NADP]"/>
    <property type="match status" value="1"/>
</dbReference>
<organism evidence="4 5">
    <name type="scientific">Hemibagrus wyckioides</name>
    <dbReference type="NCBI Taxonomy" id="337641"/>
    <lineage>
        <taxon>Eukaryota</taxon>
        <taxon>Metazoa</taxon>
        <taxon>Chordata</taxon>
        <taxon>Craniata</taxon>
        <taxon>Vertebrata</taxon>
        <taxon>Euteleostomi</taxon>
        <taxon>Actinopterygii</taxon>
        <taxon>Neopterygii</taxon>
        <taxon>Teleostei</taxon>
        <taxon>Ostariophysi</taxon>
        <taxon>Siluriformes</taxon>
        <taxon>Bagridae</taxon>
        <taxon>Hemibagrus</taxon>
    </lineage>
</organism>
<dbReference type="SUPFAM" id="SSF51735">
    <property type="entry name" value="NAD(P)-binding Rossmann-fold domains"/>
    <property type="match status" value="1"/>
</dbReference>
<evidence type="ECO:0000256" key="2">
    <source>
        <dbReference type="ARBA" id="ARBA00023002"/>
    </source>
</evidence>
<comment type="caution">
    <text evidence="4">The sequence shown here is derived from an EMBL/GenBank/DDBJ whole genome shotgun (WGS) entry which is preliminary data.</text>
</comment>
<gene>
    <name evidence="4" type="ORF">KOW79_020474</name>
</gene>
<dbReference type="InterPro" id="IPR010945">
    <property type="entry name" value="Malate_DH_type2"/>
</dbReference>
<protein>
    <recommendedName>
        <fullName evidence="3">Lactate/malate dehydrogenase C-terminal domain-containing protein</fullName>
    </recommendedName>
</protein>
<dbReference type="Pfam" id="PF02866">
    <property type="entry name" value="Ldh_1_C"/>
    <property type="match status" value="1"/>
</dbReference>
<evidence type="ECO:0000313" key="5">
    <source>
        <dbReference type="Proteomes" id="UP000824219"/>
    </source>
</evidence>
<dbReference type="Proteomes" id="UP000824219">
    <property type="component" value="Linkage Group LG26"/>
</dbReference>
<proteinExistence type="inferred from homology"/>
<keyword evidence="5" id="KW-1185">Reference proteome</keyword>
<dbReference type="AlphaFoldDB" id="A0A9D3N3D5"/>
<comment type="similarity">
    <text evidence="1">Belongs to the LDH/MDH superfamily. MDH type 2 family.</text>
</comment>
<dbReference type="InterPro" id="IPR015955">
    <property type="entry name" value="Lactate_DH/Glyco_Ohase_4_C"/>
</dbReference>
<dbReference type="Gene3D" id="3.40.50.720">
    <property type="entry name" value="NAD(P)-binding Rossmann-like Domain"/>
    <property type="match status" value="1"/>
</dbReference>
<sequence>MANFVLAGKADCPYYAKAELLADLLQSILPDFHIHKICMLPSAWESWLEDTCSSNGWNHESSPVVWRELTGRGGKGMLLGGFSDFLEYVQGYHGITSDMDTEQMLNVAAENLQATELRLQDEEQRRKLHRSFHIWISSALNPICYHLVPSLFTSGTFSTVPSISLHLLDIDATEDSLLALKMEVEDMALPQLHQVSVHSDLNQAFQSADLIVLLDDREPDEDPEQRLSRVVERFDRYGRLIEDNARKDLRVLVAGDVSINLKCGLLIENVPSVDPRRFVAMATQLEGEARTQLAMQLSVKSQGLNNSSSIHSNLHFIFKGFNSSLYFMTKNIFLTSDITDVIVWGNISGHFHIDLQRAKVYRYKGAIRGPEGFSQNVLEIVYNRKWLKNEFQSLVSSRRSAISLKTNRTAAISASRGIITALDAWINDYSSPQVFSLGVVSMGHFGIPAGLVFCVPVTFQKGEWSVCSDVIITEKLQRKLEAAVNEIKAEKTTAAGIRMKTSVA</sequence>
<dbReference type="PANTHER" id="PTHR23382">
    <property type="entry name" value="MALATE DEHYDROGENASE"/>
    <property type="match status" value="1"/>
</dbReference>
<dbReference type="InterPro" id="IPR036291">
    <property type="entry name" value="NAD(P)-bd_dom_sf"/>
</dbReference>
<dbReference type="SUPFAM" id="SSF56327">
    <property type="entry name" value="LDH C-terminal domain-like"/>
    <property type="match status" value="1"/>
</dbReference>
<dbReference type="InterPro" id="IPR022383">
    <property type="entry name" value="Lactate/malate_DH_C"/>
</dbReference>
<evidence type="ECO:0000259" key="3">
    <source>
        <dbReference type="Pfam" id="PF02866"/>
    </source>
</evidence>
<dbReference type="GO" id="GO:0016615">
    <property type="term" value="F:malate dehydrogenase activity"/>
    <property type="evidence" value="ECO:0007669"/>
    <property type="project" value="InterPro"/>
</dbReference>
<reference evidence="4 5" key="1">
    <citation type="submission" date="2021-06" db="EMBL/GenBank/DDBJ databases">
        <title>Chromosome-level genome assembly of the red-tail catfish (Hemibagrus wyckioides).</title>
        <authorList>
            <person name="Shao F."/>
        </authorList>
    </citation>
    <scope>NUCLEOTIDE SEQUENCE [LARGE SCALE GENOMIC DNA]</scope>
    <source>
        <strain evidence="4">EC202008001</strain>
        <tissue evidence="4">Blood</tissue>
    </source>
</reference>
<dbReference type="EMBL" id="JAHKSW010000026">
    <property type="protein sequence ID" value="KAG7315608.1"/>
    <property type="molecule type" value="Genomic_DNA"/>
</dbReference>
<dbReference type="GO" id="GO:0016616">
    <property type="term" value="F:oxidoreductase activity, acting on the CH-OH group of donors, NAD or NADP as acceptor"/>
    <property type="evidence" value="ECO:0007669"/>
    <property type="project" value="InterPro"/>
</dbReference>
<evidence type="ECO:0000256" key="1">
    <source>
        <dbReference type="ARBA" id="ARBA00009613"/>
    </source>
</evidence>
<keyword evidence="2" id="KW-0560">Oxidoreductase</keyword>
<feature type="domain" description="Lactate/malate dehydrogenase C-terminal" evidence="3">
    <location>
        <begin position="335"/>
        <end position="494"/>
    </location>
</feature>
<accession>A0A9D3N3D5</accession>
<dbReference type="Gene3D" id="3.90.110.10">
    <property type="entry name" value="Lactate dehydrogenase/glycoside hydrolase, family 4, C-terminal"/>
    <property type="match status" value="1"/>
</dbReference>